<dbReference type="AlphaFoldDB" id="A0A0E4FXG2"/>
<proteinExistence type="predicted"/>
<organism evidence="1 2">
    <name type="scientific">Bradyrhizobium diazoefficiens</name>
    <dbReference type="NCBI Taxonomy" id="1355477"/>
    <lineage>
        <taxon>Bacteria</taxon>
        <taxon>Pseudomonadati</taxon>
        <taxon>Pseudomonadota</taxon>
        <taxon>Alphaproteobacteria</taxon>
        <taxon>Hyphomicrobiales</taxon>
        <taxon>Nitrobacteraceae</taxon>
        <taxon>Bradyrhizobium</taxon>
    </lineage>
</organism>
<protein>
    <submittedName>
        <fullName evidence="1">Uncharacterized protein</fullName>
    </submittedName>
</protein>
<name>A0A0E4FXG2_9BRAD</name>
<evidence type="ECO:0000313" key="2">
    <source>
        <dbReference type="Proteomes" id="UP000063308"/>
    </source>
</evidence>
<gene>
    <name evidence="1" type="ORF">NK6_7821</name>
</gene>
<evidence type="ECO:0000313" key="1">
    <source>
        <dbReference type="EMBL" id="BAR60972.1"/>
    </source>
</evidence>
<dbReference type="Proteomes" id="UP000063308">
    <property type="component" value="Chromosome"/>
</dbReference>
<dbReference type="EMBL" id="AP014685">
    <property type="protein sequence ID" value="BAR60972.1"/>
    <property type="molecule type" value="Genomic_DNA"/>
</dbReference>
<sequence>MTGPCRCAGVPRRRRPLVTRCLNGKNLDRRQFAQAAIVPCEGVAVNREGPEG</sequence>
<reference evidence="1 2" key="1">
    <citation type="submission" date="2014-11" db="EMBL/GenBank/DDBJ databases">
        <title>Symbiosis island explosion on the genome of extra-slow-growing strains of soybean bradyrhizobia with massive insertion sequences.</title>
        <authorList>
            <person name="Iida T."/>
            <person name="Minamisawa K."/>
        </authorList>
    </citation>
    <scope>NUCLEOTIDE SEQUENCE [LARGE SCALE GENOMIC DNA]</scope>
    <source>
        <strain evidence="1 2">NK6</strain>
    </source>
</reference>
<accession>A0A0E4FXG2</accession>